<evidence type="ECO:0000313" key="2">
    <source>
        <dbReference type="Proteomes" id="UP001225378"/>
    </source>
</evidence>
<organism evidence="1 2">
    <name type="scientific">Methylomarinum roseum</name>
    <dbReference type="NCBI Taxonomy" id="3067653"/>
    <lineage>
        <taxon>Bacteria</taxon>
        <taxon>Pseudomonadati</taxon>
        <taxon>Pseudomonadota</taxon>
        <taxon>Gammaproteobacteria</taxon>
        <taxon>Methylococcales</taxon>
        <taxon>Methylococcaceae</taxon>
        <taxon>Methylomarinum</taxon>
    </lineage>
</organism>
<evidence type="ECO:0000313" key="1">
    <source>
        <dbReference type="EMBL" id="XBS20743.1"/>
    </source>
</evidence>
<dbReference type="KEGG" id="mech:Q9L42_001020"/>
<name>A0AAU7NUT9_9GAMM</name>
<proteinExistence type="predicted"/>
<dbReference type="AlphaFoldDB" id="A0AAU7NUT9"/>
<sequence length="53" mass="5977">MDFFRKMAWVDQNECGKSWVSVEKKAFSVRHYIVNIILSAIGNVGADLAAQCE</sequence>
<gene>
    <name evidence="1" type="ORF">Q9L42_001020</name>
</gene>
<dbReference type="RefSeq" id="WP_349431748.1">
    <property type="nucleotide sequence ID" value="NZ_CP157743.1"/>
</dbReference>
<protein>
    <submittedName>
        <fullName evidence="1">Uncharacterized protein</fullName>
    </submittedName>
</protein>
<reference evidence="1 2" key="1">
    <citation type="journal article" date="2024" name="Microbiology">
        <title>Methylomarinum rosea sp. nov., a novel halophilic methanotrophic bacterium from the hypersaline Lake Elton.</title>
        <authorList>
            <person name="Suleimanov R.Z."/>
            <person name="Oshkin I.Y."/>
            <person name="Danilova O.V."/>
            <person name="Suzina N.E."/>
            <person name="Dedysh S.N."/>
        </authorList>
    </citation>
    <scope>NUCLEOTIDE SEQUENCE [LARGE SCALE GENOMIC DNA]</scope>
    <source>
        <strain evidence="1 2">Ch1-1</strain>
    </source>
</reference>
<dbReference type="Proteomes" id="UP001225378">
    <property type="component" value="Chromosome"/>
</dbReference>
<keyword evidence="2" id="KW-1185">Reference proteome</keyword>
<dbReference type="EMBL" id="CP157743">
    <property type="protein sequence ID" value="XBS20743.1"/>
    <property type="molecule type" value="Genomic_DNA"/>
</dbReference>
<accession>A0AAU7NUT9</accession>